<evidence type="ECO:0000313" key="3">
    <source>
        <dbReference type="Proteomes" id="UP000593567"/>
    </source>
</evidence>
<dbReference type="EMBL" id="VXIV02001524">
    <property type="protein sequence ID" value="KAF6032243.1"/>
    <property type="molecule type" value="Genomic_DNA"/>
</dbReference>
<dbReference type="Proteomes" id="UP000593567">
    <property type="component" value="Unassembled WGS sequence"/>
</dbReference>
<feature type="compositionally biased region" description="Low complexity" evidence="1">
    <location>
        <begin position="24"/>
        <end position="36"/>
    </location>
</feature>
<reference evidence="2" key="1">
    <citation type="submission" date="2020-06" db="EMBL/GenBank/DDBJ databases">
        <title>Draft genome of Bugula neritina, a colonial animal packing powerful symbionts and potential medicines.</title>
        <authorList>
            <person name="Rayko M."/>
        </authorList>
    </citation>
    <scope>NUCLEOTIDE SEQUENCE [LARGE SCALE GENOMIC DNA]</scope>
    <source>
        <strain evidence="2">Kwan_BN1</strain>
    </source>
</reference>
<evidence type="ECO:0000256" key="1">
    <source>
        <dbReference type="SAM" id="MobiDB-lite"/>
    </source>
</evidence>
<dbReference type="AlphaFoldDB" id="A0A7J7K238"/>
<sequence length="193" mass="22046">MYVFVFHSLCRVQEGRFSQPPSPSAASQSSLSQKSSHQLGYEPSARQHPSHTSPSPYSSLCQRNNSHNSQIFYEDDFSAYPTFDQSYENGESGDPCPTYGYRGYDISNCSRVQSSPHTLTYDPPDLIRASHHLHCMMLEQLRPNFDNHEQLPVPQLKNRDYRLTDLATKPQATSLFIETERCRTPISELIARK</sequence>
<proteinExistence type="predicted"/>
<keyword evidence="3" id="KW-1185">Reference proteome</keyword>
<evidence type="ECO:0000313" key="2">
    <source>
        <dbReference type="EMBL" id="KAF6032243.1"/>
    </source>
</evidence>
<organism evidence="2 3">
    <name type="scientific">Bugula neritina</name>
    <name type="common">Brown bryozoan</name>
    <name type="synonym">Sertularia neritina</name>
    <dbReference type="NCBI Taxonomy" id="10212"/>
    <lineage>
        <taxon>Eukaryota</taxon>
        <taxon>Metazoa</taxon>
        <taxon>Spiralia</taxon>
        <taxon>Lophotrochozoa</taxon>
        <taxon>Bryozoa</taxon>
        <taxon>Gymnolaemata</taxon>
        <taxon>Cheilostomatida</taxon>
        <taxon>Flustrina</taxon>
        <taxon>Buguloidea</taxon>
        <taxon>Bugulidae</taxon>
        <taxon>Bugula</taxon>
    </lineage>
</organism>
<feature type="region of interest" description="Disordered" evidence="1">
    <location>
        <begin position="16"/>
        <end position="60"/>
    </location>
</feature>
<name>A0A7J7K238_BUGNE</name>
<protein>
    <submittedName>
        <fullName evidence="2">Uncharacterized protein</fullName>
    </submittedName>
</protein>
<feature type="compositionally biased region" description="Low complexity" evidence="1">
    <location>
        <begin position="50"/>
        <end position="59"/>
    </location>
</feature>
<gene>
    <name evidence="2" type="ORF">EB796_009462</name>
</gene>
<accession>A0A7J7K238</accession>
<comment type="caution">
    <text evidence="2">The sequence shown here is derived from an EMBL/GenBank/DDBJ whole genome shotgun (WGS) entry which is preliminary data.</text>
</comment>